<evidence type="ECO:0000256" key="1">
    <source>
        <dbReference type="SAM" id="MobiDB-lite"/>
    </source>
</evidence>
<name>A0AAD6XKX9_9AGAR</name>
<dbReference type="EMBL" id="JARJCN010000146">
    <property type="protein sequence ID" value="KAJ7068902.1"/>
    <property type="molecule type" value="Genomic_DNA"/>
</dbReference>
<protein>
    <submittedName>
        <fullName evidence="2">Uncharacterized protein</fullName>
    </submittedName>
</protein>
<keyword evidence="3" id="KW-1185">Reference proteome</keyword>
<organism evidence="2 3">
    <name type="scientific">Mycena belliarum</name>
    <dbReference type="NCBI Taxonomy" id="1033014"/>
    <lineage>
        <taxon>Eukaryota</taxon>
        <taxon>Fungi</taxon>
        <taxon>Dikarya</taxon>
        <taxon>Basidiomycota</taxon>
        <taxon>Agaricomycotina</taxon>
        <taxon>Agaricomycetes</taxon>
        <taxon>Agaricomycetidae</taxon>
        <taxon>Agaricales</taxon>
        <taxon>Marasmiineae</taxon>
        <taxon>Mycenaceae</taxon>
        <taxon>Mycena</taxon>
    </lineage>
</organism>
<proteinExistence type="predicted"/>
<dbReference type="Proteomes" id="UP001222325">
    <property type="component" value="Unassembled WGS sequence"/>
</dbReference>
<feature type="region of interest" description="Disordered" evidence="1">
    <location>
        <begin position="184"/>
        <end position="206"/>
    </location>
</feature>
<comment type="caution">
    <text evidence="2">The sequence shown here is derived from an EMBL/GenBank/DDBJ whole genome shotgun (WGS) entry which is preliminary data.</text>
</comment>
<evidence type="ECO:0000313" key="2">
    <source>
        <dbReference type="EMBL" id="KAJ7068902.1"/>
    </source>
</evidence>
<feature type="region of interest" description="Disordered" evidence="1">
    <location>
        <begin position="66"/>
        <end position="95"/>
    </location>
</feature>
<sequence>MDPAHAPAPPPTRPAPPHLLFSRGAGRLRGVRSCAAGSCWELLCRDRLEPERHACCLPRARRPLRRGWPESLPRSGGVRGGPQRDGAEAEGAGAGVPVGEAAAACRSRRTGGGASAIEAGPPLCRAAPTPRRDHTDAPSDTAPGPLLSRSRPALTARALGCIRCTHSARTGVDALILPLAGAAAARPEAQEPPPTPTKVHEETREELRGRRAACRLYPAFSPSRLPGPGG</sequence>
<evidence type="ECO:0000313" key="3">
    <source>
        <dbReference type="Proteomes" id="UP001222325"/>
    </source>
</evidence>
<reference evidence="2" key="1">
    <citation type="submission" date="2023-03" db="EMBL/GenBank/DDBJ databases">
        <title>Massive genome expansion in bonnet fungi (Mycena s.s.) driven by repeated elements and novel gene families across ecological guilds.</title>
        <authorList>
            <consortium name="Lawrence Berkeley National Laboratory"/>
            <person name="Harder C.B."/>
            <person name="Miyauchi S."/>
            <person name="Viragh M."/>
            <person name="Kuo A."/>
            <person name="Thoen E."/>
            <person name="Andreopoulos B."/>
            <person name="Lu D."/>
            <person name="Skrede I."/>
            <person name="Drula E."/>
            <person name="Henrissat B."/>
            <person name="Morin E."/>
            <person name="Kohler A."/>
            <person name="Barry K."/>
            <person name="LaButti K."/>
            <person name="Morin E."/>
            <person name="Salamov A."/>
            <person name="Lipzen A."/>
            <person name="Mereny Z."/>
            <person name="Hegedus B."/>
            <person name="Baldrian P."/>
            <person name="Stursova M."/>
            <person name="Weitz H."/>
            <person name="Taylor A."/>
            <person name="Grigoriev I.V."/>
            <person name="Nagy L.G."/>
            <person name="Martin F."/>
            <person name="Kauserud H."/>
        </authorList>
    </citation>
    <scope>NUCLEOTIDE SEQUENCE</scope>
    <source>
        <strain evidence="2">CBHHK173m</strain>
    </source>
</reference>
<accession>A0AAD6XKX9</accession>
<gene>
    <name evidence="2" type="ORF">B0H15DRAFT_970418</name>
</gene>
<dbReference type="AlphaFoldDB" id="A0AAD6XKX9"/>
<feature type="region of interest" description="Disordered" evidence="1">
    <location>
        <begin position="111"/>
        <end position="151"/>
    </location>
</feature>